<keyword evidence="7" id="KW-0418">Kinase</keyword>
<sequence length="126" mass="13823">MTSIVIVSHSYKIAEGVKDLNLQMTDNDVNIIDVGGLDDKDKGIGTSFDRILSVINELDDDAICFYDIGSAGMNLDMAIEMYEGSHRIEKMEAPVVEGSFIASVALKSNMTMDETIAEVKEQLKND</sequence>
<dbReference type="Gene3D" id="3.40.50.510">
    <property type="entry name" value="Phosphotransferase system, mannose-type IIA component"/>
    <property type="match status" value="1"/>
</dbReference>
<dbReference type="PANTHER" id="PTHR38594:SF1">
    <property type="entry name" value="PEP-DEPENDENT DIHYDROXYACETONE KINASE, PHOSPHORYL DONOR SUBUNIT DHAM"/>
    <property type="match status" value="1"/>
</dbReference>
<dbReference type="GO" id="GO:0047324">
    <property type="term" value="F:phosphoenolpyruvate-glycerone phosphotransferase activity"/>
    <property type="evidence" value="ECO:0007669"/>
    <property type="project" value="UniProtKB-EC"/>
</dbReference>
<dbReference type="InterPro" id="IPR004701">
    <property type="entry name" value="PTS_EIIA_man-typ"/>
</dbReference>
<comment type="subunit">
    <text evidence="5">Homodimer. The dihydroxyacetone kinase complex is composed of a homodimer of DhaM, a homodimer of DhaK and the subunit DhaL.</text>
</comment>
<dbReference type="SUPFAM" id="SSF53062">
    <property type="entry name" value="PTS system fructose IIA component-like"/>
    <property type="match status" value="1"/>
</dbReference>
<dbReference type="InterPro" id="IPR036662">
    <property type="entry name" value="PTS_EIIA_man-typ_sf"/>
</dbReference>
<evidence type="ECO:0000259" key="6">
    <source>
        <dbReference type="PROSITE" id="PS51096"/>
    </source>
</evidence>
<evidence type="ECO:0000256" key="4">
    <source>
        <dbReference type="ARBA" id="ARBA00022679"/>
    </source>
</evidence>
<organism evidence="7 8">
    <name type="scientific">Staphylococcus hominis</name>
    <dbReference type="NCBI Taxonomy" id="1290"/>
    <lineage>
        <taxon>Bacteria</taxon>
        <taxon>Bacillati</taxon>
        <taxon>Bacillota</taxon>
        <taxon>Bacilli</taxon>
        <taxon>Bacillales</taxon>
        <taxon>Staphylococcaceae</taxon>
        <taxon>Staphylococcus</taxon>
    </lineage>
</organism>
<dbReference type="Proteomes" id="UP000241540">
    <property type="component" value="Unassembled WGS sequence"/>
</dbReference>
<evidence type="ECO:0000256" key="5">
    <source>
        <dbReference type="ARBA" id="ARBA00046577"/>
    </source>
</evidence>
<evidence type="ECO:0000313" key="7">
    <source>
        <dbReference type="EMBL" id="PTK31203.1"/>
    </source>
</evidence>
<proteinExistence type="predicted"/>
<dbReference type="AlphaFoldDB" id="A0A974KZH6"/>
<dbReference type="PROSITE" id="PS51096">
    <property type="entry name" value="PTS_EIIA_TYPE_4"/>
    <property type="match status" value="1"/>
</dbReference>
<dbReference type="InterPro" id="IPR039643">
    <property type="entry name" value="DhaM"/>
</dbReference>
<comment type="catalytic activity">
    <reaction evidence="1">
        <text>dihydroxyacetone + phosphoenolpyruvate = dihydroxyacetone phosphate + pyruvate</text>
        <dbReference type="Rhea" id="RHEA:18381"/>
        <dbReference type="ChEBI" id="CHEBI:15361"/>
        <dbReference type="ChEBI" id="CHEBI:16016"/>
        <dbReference type="ChEBI" id="CHEBI:57642"/>
        <dbReference type="ChEBI" id="CHEBI:58702"/>
        <dbReference type="EC" id="2.7.1.121"/>
    </reaction>
</comment>
<comment type="caution">
    <text evidence="7">The sequence shown here is derived from an EMBL/GenBank/DDBJ whole genome shotgun (WGS) entry which is preliminary data.</text>
</comment>
<evidence type="ECO:0000313" key="8">
    <source>
        <dbReference type="Proteomes" id="UP000241540"/>
    </source>
</evidence>
<dbReference type="InterPro" id="IPR012844">
    <property type="entry name" value="DhaM_N"/>
</dbReference>
<reference evidence="7 8" key="1">
    <citation type="journal article" date="2016" name="Front. Microbiol.">
        <title>Comprehensive Phylogenetic Analysis of Bovine Non-aureus Staphylococci Species Based on Whole-Genome Sequencing.</title>
        <authorList>
            <person name="Naushad S."/>
            <person name="Barkema H.W."/>
            <person name="Luby C."/>
            <person name="Condas L.A."/>
            <person name="Nobrega D.B."/>
            <person name="Carson D.A."/>
            <person name="De Buck J."/>
        </authorList>
    </citation>
    <scope>NUCLEOTIDE SEQUENCE [LARGE SCALE GENOMIC DNA]</scope>
    <source>
        <strain evidence="7 8">SNUC 5336</strain>
    </source>
</reference>
<gene>
    <name evidence="7" type="ORF">BUZ51_04525</name>
</gene>
<dbReference type="Pfam" id="PF03610">
    <property type="entry name" value="EIIA-man"/>
    <property type="match status" value="1"/>
</dbReference>
<dbReference type="GO" id="GO:0009401">
    <property type="term" value="P:phosphoenolpyruvate-dependent sugar phosphotransferase system"/>
    <property type="evidence" value="ECO:0007669"/>
    <property type="project" value="InterPro"/>
</dbReference>
<dbReference type="GO" id="GO:0019563">
    <property type="term" value="P:glycerol catabolic process"/>
    <property type="evidence" value="ECO:0007669"/>
    <property type="project" value="InterPro"/>
</dbReference>
<comment type="function">
    <text evidence="2">Component of the dihydroxyacetone kinase complex, which is responsible for the phosphoenolpyruvate (PEP)-dependent phosphorylation of dihydroxyacetone. DhaM serves as the phosphoryl donor. Is phosphorylated by phosphoenolpyruvate in an EI- and HPr-dependent reaction, and a phosphorelay system on histidine residues finally leads to phosphoryl transfer to DhaL and dihydroxyacetone.</text>
</comment>
<protein>
    <recommendedName>
        <fullName evidence="3">phosphoenolpyruvate--glycerone phosphotransferase</fullName>
        <ecNumber evidence="3">2.7.1.121</ecNumber>
    </recommendedName>
</protein>
<evidence type="ECO:0000256" key="2">
    <source>
        <dbReference type="ARBA" id="ARBA00002788"/>
    </source>
</evidence>
<name>A0A974KZH6_STAHO</name>
<dbReference type="EC" id="2.7.1.121" evidence="3"/>
<accession>A0A974KZH6</accession>
<keyword evidence="4" id="KW-0808">Transferase</keyword>
<evidence type="ECO:0000256" key="1">
    <source>
        <dbReference type="ARBA" id="ARBA00001113"/>
    </source>
</evidence>
<dbReference type="GO" id="GO:0016020">
    <property type="term" value="C:membrane"/>
    <property type="evidence" value="ECO:0007669"/>
    <property type="project" value="InterPro"/>
</dbReference>
<dbReference type="EMBL" id="PZHX01000007">
    <property type="protein sequence ID" value="PTK31203.1"/>
    <property type="molecule type" value="Genomic_DNA"/>
</dbReference>
<feature type="domain" description="PTS EIIA type-4" evidence="6">
    <location>
        <begin position="1"/>
        <end position="126"/>
    </location>
</feature>
<dbReference type="PANTHER" id="PTHR38594">
    <property type="entry name" value="PEP-DEPENDENT DIHYDROXYACETONE KINASE, PHOSPHORYL DONOR SUBUNIT DHAM"/>
    <property type="match status" value="1"/>
</dbReference>
<evidence type="ECO:0000256" key="3">
    <source>
        <dbReference type="ARBA" id="ARBA00012095"/>
    </source>
</evidence>
<dbReference type="RefSeq" id="WP_107640099.1">
    <property type="nucleotide sequence ID" value="NZ_PZHX01000007.1"/>
</dbReference>
<dbReference type="NCBIfam" id="TIGR02364">
    <property type="entry name" value="dha_pts"/>
    <property type="match status" value="1"/>
</dbReference>